<evidence type="ECO:0000259" key="5">
    <source>
        <dbReference type="Pfam" id="PF00501"/>
    </source>
</evidence>
<dbReference type="EC" id="6.2.1.3" evidence="7"/>
<keyword evidence="4" id="KW-0443">Lipid metabolism</keyword>
<name>A0ABU1D881_9BURK</name>
<dbReference type="InterPro" id="IPR020845">
    <property type="entry name" value="AMP-binding_CS"/>
</dbReference>
<dbReference type="PANTHER" id="PTHR43859:SF4">
    <property type="entry name" value="BUTANOATE--COA LIGASE AAE1-RELATED"/>
    <property type="match status" value="1"/>
</dbReference>
<dbReference type="PROSITE" id="PS00455">
    <property type="entry name" value="AMP_BINDING"/>
    <property type="match status" value="1"/>
</dbReference>
<dbReference type="EMBL" id="JAUZQE010000030">
    <property type="protein sequence ID" value="MDR4126610.1"/>
    <property type="molecule type" value="Genomic_DNA"/>
</dbReference>
<sequence>MAVLGNMMNRPLLVSSILTHAVNNNPRQVIATAMGGGVIHRYTYAEFGRRVRQLAVRLLQEGMRAGDRVGTLAWNTYRHLEIYYATAGAGMVCHTVNPRLHIDQIAFIINDAQDVVLFYDATFESIVEQLRPQCPTVKQWVLLDEPADAAAGDMSVYGNWLGADDSAFEWPQFDENTACGLCYTSGTTGNPKGALYSHRSTLLHAYASSHPDALALSCRDAVMPLVPMYHVNAWGTPYSGLLSGVKFVMPGSDMSGAALHALCEQEGVTFSAGVPSIWQIMLDYVHEKGLGFSTLRRAVIGGSACPPAMITALGKLGVTVRHAWGMTEVSPLGTVCFLMPEHDSLSQDEKLNVLAAQGRPLFGAEFRIVNDGKVQPHDGRATGDLMVRGNWVIERYYGKPESALEDGWFHTGDVASIDPDGYMRITDRSKDVVKSGGEWISSIEIENIALEHPDVKMAACIAKPHEKWGERPVLVVVKKDGTSPTPESILSIYIDRVAKWMIPDEVIFIDDMPMTATGKLQKTALRAKFFESQENHS</sequence>
<dbReference type="Gene3D" id="3.40.50.12780">
    <property type="entry name" value="N-terminal domain of ligase-like"/>
    <property type="match status" value="1"/>
</dbReference>
<dbReference type="Proteomes" id="UP001232156">
    <property type="component" value="Unassembled WGS sequence"/>
</dbReference>
<comment type="caution">
    <text evidence="7">The sequence shown here is derived from an EMBL/GenBank/DDBJ whole genome shotgun (WGS) entry which is preliminary data.</text>
</comment>
<protein>
    <submittedName>
        <fullName evidence="7">Long-chain-fatty-acid--CoA ligase</fullName>
        <ecNumber evidence="7">6.2.1.3</ecNumber>
    </submittedName>
</protein>
<dbReference type="Gene3D" id="3.30.300.30">
    <property type="match status" value="1"/>
</dbReference>
<dbReference type="Pfam" id="PF13193">
    <property type="entry name" value="AMP-binding_C"/>
    <property type="match status" value="1"/>
</dbReference>
<keyword evidence="2 7" id="KW-0436">Ligase</keyword>
<dbReference type="InterPro" id="IPR042099">
    <property type="entry name" value="ANL_N_sf"/>
</dbReference>
<evidence type="ECO:0000259" key="6">
    <source>
        <dbReference type="Pfam" id="PF13193"/>
    </source>
</evidence>
<evidence type="ECO:0000256" key="1">
    <source>
        <dbReference type="ARBA" id="ARBA00006432"/>
    </source>
</evidence>
<dbReference type="InterPro" id="IPR025110">
    <property type="entry name" value="AMP-bd_C"/>
</dbReference>
<evidence type="ECO:0000256" key="3">
    <source>
        <dbReference type="ARBA" id="ARBA00022832"/>
    </source>
</evidence>
<dbReference type="InterPro" id="IPR045851">
    <property type="entry name" value="AMP-bd_C_sf"/>
</dbReference>
<comment type="similarity">
    <text evidence="1">Belongs to the ATP-dependent AMP-binding enzyme family.</text>
</comment>
<dbReference type="Pfam" id="PF00501">
    <property type="entry name" value="AMP-binding"/>
    <property type="match status" value="1"/>
</dbReference>
<organism evidence="7 8">
    <name type="scientific">Yanghanlia caeni</name>
    <dbReference type="NCBI Taxonomy" id="3064283"/>
    <lineage>
        <taxon>Bacteria</taxon>
        <taxon>Pseudomonadati</taxon>
        <taxon>Pseudomonadota</taxon>
        <taxon>Betaproteobacteria</taxon>
        <taxon>Burkholderiales</taxon>
        <taxon>Alcaligenaceae</taxon>
        <taxon>Yanghanlia</taxon>
    </lineage>
</organism>
<dbReference type="NCBIfam" id="NF004837">
    <property type="entry name" value="PRK06187.1"/>
    <property type="match status" value="1"/>
</dbReference>
<feature type="domain" description="AMP-dependent synthetase/ligase" evidence="5">
    <location>
        <begin position="20"/>
        <end position="397"/>
    </location>
</feature>
<dbReference type="RefSeq" id="WP_165278311.1">
    <property type="nucleotide sequence ID" value="NZ_JAUZQE010000030.1"/>
</dbReference>
<evidence type="ECO:0000256" key="4">
    <source>
        <dbReference type="ARBA" id="ARBA00023098"/>
    </source>
</evidence>
<feature type="domain" description="AMP-binding enzyme C-terminal" evidence="6">
    <location>
        <begin position="444"/>
        <end position="519"/>
    </location>
</feature>
<gene>
    <name evidence="7" type="ORF">Q8947_11530</name>
</gene>
<proteinExistence type="inferred from homology"/>
<evidence type="ECO:0000313" key="8">
    <source>
        <dbReference type="Proteomes" id="UP001232156"/>
    </source>
</evidence>
<keyword evidence="3" id="KW-0276">Fatty acid metabolism</keyword>
<dbReference type="PANTHER" id="PTHR43859">
    <property type="entry name" value="ACYL-ACTIVATING ENZYME"/>
    <property type="match status" value="1"/>
</dbReference>
<dbReference type="SUPFAM" id="SSF56801">
    <property type="entry name" value="Acetyl-CoA synthetase-like"/>
    <property type="match status" value="1"/>
</dbReference>
<reference evidence="7 8" key="1">
    <citation type="submission" date="2023-08" db="EMBL/GenBank/DDBJ databases">
        <title>Alcaligenaceae gen. nov., a novel taxon isolated from the sludge of Yixing Pesticide Factory.</title>
        <authorList>
            <person name="Ruan L."/>
        </authorList>
    </citation>
    <scope>NUCLEOTIDE SEQUENCE [LARGE SCALE GENOMIC DNA]</scope>
    <source>
        <strain evidence="7 8">LG-2</strain>
    </source>
</reference>
<evidence type="ECO:0000313" key="7">
    <source>
        <dbReference type="EMBL" id="MDR4126610.1"/>
    </source>
</evidence>
<keyword evidence="8" id="KW-1185">Reference proteome</keyword>
<evidence type="ECO:0000256" key="2">
    <source>
        <dbReference type="ARBA" id="ARBA00022598"/>
    </source>
</evidence>
<dbReference type="GO" id="GO:0004467">
    <property type="term" value="F:long-chain fatty acid-CoA ligase activity"/>
    <property type="evidence" value="ECO:0007669"/>
    <property type="project" value="UniProtKB-EC"/>
</dbReference>
<accession>A0ABU1D881</accession>
<dbReference type="InterPro" id="IPR000873">
    <property type="entry name" value="AMP-dep_synth/lig_dom"/>
</dbReference>
<dbReference type="CDD" id="cd12119">
    <property type="entry name" value="ttLC_FACS_AlkK_like"/>
    <property type="match status" value="1"/>
</dbReference>